<sequence length="68" mass="7649">MPPPGESRPNFDRLREEHLQNRRGPRLSLAGLPIFAKILSELRVNSNGNYNSVTGQSSPHEPSTHWSD</sequence>
<reference evidence="2" key="2">
    <citation type="journal article" date="2021" name="Microbiome">
        <title>Successional dynamics and alternative stable states in a saline activated sludge microbial community over 9 years.</title>
        <authorList>
            <person name="Wang Y."/>
            <person name="Ye J."/>
            <person name="Ju F."/>
            <person name="Liu L."/>
            <person name="Boyd J.A."/>
            <person name="Deng Y."/>
            <person name="Parks D.H."/>
            <person name="Jiang X."/>
            <person name="Yin X."/>
            <person name="Woodcroft B.J."/>
            <person name="Tyson G.W."/>
            <person name="Hugenholtz P."/>
            <person name="Polz M.F."/>
            <person name="Zhang T."/>
        </authorList>
    </citation>
    <scope>NUCLEOTIDE SEQUENCE</scope>
    <source>
        <strain evidence="2">HKST-UBA11</strain>
    </source>
</reference>
<feature type="compositionally biased region" description="Basic and acidic residues" evidence="1">
    <location>
        <begin position="9"/>
        <end position="20"/>
    </location>
</feature>
<name>A0A955L876_9BACT</name>
<evidence type="ECO:0000256" key="1">
    <source>
        <dbReference type="SAM" id="MobiDB-lite"/>
    </source>
</evidence>
<evidence type="ECO:0000313" key="3">
    <source>
        <dbReference type="Proteomes" id="UP000754563"/>
    </source>
</evidence>
<feature type="region of interest" description="Disordered" evidence="1">
    <location>
        <begin position="1"/>
        <end position="24"/>
    </location>
</feature>
<gene>
    <name evidence="2" type="ORF">KC717_02705</name>
</gene>
<comment type="caution">
    <text evidence="2">The sequence shown here is derived from an EMBL/GenBank/DDBJ whole genome shotgun (WGS) entry which is preliminary data.</text>
</comment>
<evidence type="ECO:0000313" key="2">
    <source>
        <dbReference type="EMBL" id="MCA9385533.1"/>
    </source>
</evidence>
<protein>
    <submittedName>
        <fullName evidence="2">Uncharacterized protein</fullName>
    </submittedName>
</protein>
<accession>A0A955L876</accession>
<dbReference type="EMBL" id="JAGQLH010000025">
    <property type="protein sequence ID" value="MCA9385533.1"/>
    <property type="molecule type" value="Genomic_DNA"/>
</dbReference>
<reference evidence="2" key="1">
    <citation type="submission" date="2020-04" db="EMBL/GenBank/DDBJ databases">
        <authorList>
            <person name="Zhang T."/>
        </authorList>
    </citation>
    <scope>NUCLEOTIDE SEQUENCE</scope>
    <source>
        <strain evidence="2">HKST-UBA11</strain>
    </source>
</reference>
<dbReference type="Proteomes" id="UP000754563">
    <property type="component" value="Unassembled WGS sequence"/>
</dbReference>
<organism evidence="2 3">
    <name type="scientific">Candidatus Dojkabacteria bacterium</name>
    <dbReference type="NCBI Taxonomy" id="2099670"/>
    <lineage>
        <taxon>Bacteria</taxon>
        <taxon>Candidatus Dojkabacteria</taxon>
    </lineage>
</organism>
<dbReference type="AlphaFoldDB" id="A0A955L876"/>
<feature type="region of interest" description="Disordered" evidence="1">
    <location>
        <begin position="46"/>
        <end position="68"/>
    </location>
</feature>
<proteinExistence type="predicted"/>